<keyword evidence="2" id="KW-1185">Reference proteome</keyword>
<reference evidence="2" key="1">
    <citation type="journal article" date="2013" name="Genetics">
        <title>The draft genome and transcriptome of Panagrellus redivivus are shaped by the harsh demands of a free-living lifestyle.</title>
        <authorList>
            <person name="Srinivasan J."/>
            <person name="Dillman A.R."/>
            <person name="Macchietto M.G."/>
            <person name="Heikkinen L."/>
            <person name="Lakso M."/>
            <person name="Fracchia K.M."/>
            <person name="Antoshechkin I."/>
            <person name="Mortazavi A."/>
            <person name="Wong G."/>
            <person name="Sternberg P.W."/>
        </authorList>
    </citation>
    <scope>NUCLEOTIDE SEQUENCE [LARGE SCALE GENOMIC DNA]</scope>
    <source>
        <strain evidence="2">MT8872</strain>
    </source>
</reference>
<dbReference type="Gene3D" id="3.30.420.10">
    <property type="entry name" value="Ribonuclease H-like superfamily/Ribonuclease H"/>
    <property type="match status" value="1"/>
</dbReference>
<dbReference type="Proteomes" id="UP000492821">
    <property type="component" value="Unassembled WGS sequence"/>
</dbReference>
<dbReference type="WBParaSite" id="Pan_g19859.t1">
    <property type="protein sequence ID" value="Pan_g19859.t1"/>
    <property type="gene ID" value="Pan_g19859"/>
</dbReference>
<evidence type="ECO:0000313" key="2">
    <source>
        <dbReference type="Proteomes" id="UP000492821"/>
    </source>
</evidence>
<organism evidence="2 3">
    <name type="scientific">Panagrellus redivivus</name>
    <name type="common">Microworm</name>
    <dbReference type="NCBI Taxonomy" id="6233"/>
    <lineage>
        <taxon>Eukaryota</taxon>
        <taxon>Metazoa</taxon>
        <taxon>Ecdysozoa</taxon>
        <taxon>Nematoda</taxon>
        <taxon>Chromadorea</taxon>
        <taxon>Rhabditida</taxon>
        <taxon>Tylenchina</taxon>
        <taxon>Panagrolaimomorpha</taxon>
        <taxon>Panagrolaimoidea</taxon>
        <taxon>Panagrolaimidae</taxon>
        <taxon>Panagrellus</taxon>
    </lineage>
</organism>
<accession>A0A7E4VEB1</accession>
<name>A0A7E4VEB1_PANRE</name>
<evidence type="ECO:0000256" key="1">
    <source>
        <dbReference type="SAM" id="MobiDB-lite"/>
    </source>
</evidence>
<evidence type="ECO:0000313" key="3">
    <source>
        <dbReference type="WBParaSite" id="Pan_g19859.t1"/>
    </source>
</evidence>
<proteinExistence type="predicted"/>
<dbReference type="AlphaFoldDB" id="A0A7E4VEB1"/>
<sequence>MDDDIANKVAFEQQVYGIWKRKTQNCVLLNRQEYNAKLQRLLEIENPQVSKSPQDFRLIKTYDYTVQEINGRKMHRLVKRGTSFMIVPIEEMYDILKEAHVHLKHGGRNSLQMYFRNKYANITKDCIMTFLNLCKFCPRKKKIRELRIKADPLNVLNNISLMDEEPEVDDDDAMEMEDGLEEKAAVASSSSSSFGSSATPHTWASTSMRKMQMPRAHAQSQMAGTENFSRGQIDIVEMSHRDVDFSHIFKYTNLQTGEIRLRAMNFGNAMEAANMLIDVYCEQGAPVVVQSGNGRELAKEVVSELGKMWPTCRQLHGEVRMGAAGEAMSNQALMEQLFGLQKRLNTNMWAQLLRFLQWEINSAYNNDLGRSIFENTYGKTPSLGLPSSKLLEAVYDKAQSEEQMLDYIADAELLRLSAFCTNACQQAQQLHMIPAPQPQMPRLHPRPVTASVNVSAGHFIDTSQLVPPTQKLSNASIVSTSQSQQNGGPSSVATVNTNGYHHPVQTETESPPVYLDYQSLHLSVEQERQAAAAAVVASPVASIASQSQASVAASQHQNQGSNDVQEPQSTQQYVQIQNLNDILEQQRQNEAAVAEQQVRLQQPIEYGL</sequence>
<reference evidence="3" key="2">
    <citation type="submission" date="2020-10" db="UniProtKB">
        <authorList>
            <consortium name="WormBaseParasite"/>
        </authorList>
    </citation>
    <scope>IDENTIFICATION</scope>
</reference>
<protein>
    <submittedName>
        <fullName evidence="3">Integrase_H2C2 domain-containing protein</fullName>
    </submittedName>
</protein>
<dbReference type="InterPro" id="IPR036397">
    <property type="entry name" value="RNaseH_sf"/>
</dbReference>
<feature type="region of interest" description="Disordered" evidence="1">
    <location>
        <begin position="477"/>
        <end position="509"/>
    </location>
</feature>
<dbReference type="GO" id="GO:0003676">
    <property type="term" value="F:nucleic acid binding"/>
    <property type="evidence" value="ECO:0007669"/>
    <property type="project" value="InterPro"/>
</dbReference>